<dbReference type="Pfam" id="PF13715">
    <property type="entry name" value="CarbopepD_reg_2"/>
    <property type="match status" value="1"/>
</dbReference>
<dbReference type="InterPro" id="IPR037066">
    <property type="entry name" value="Plug_dom_sf"/>
</dbReference>
<dbReference type="Gene3D" id="2.60.40.1120">
    <property type="entry name" value="Carboxypeptidase-like, regulatory domain"/>
    <property type="match status" value="1"/>
</dbReference>
<dbReference type="InterPro" id="IPR012910">
    <property type="entry name" value="Plug_dom"/>
</dbReference>
<comment type="similarity">
    <text evidence="2 14 15">Belongs to the TonB-dependent receptor family.</text>
</comment>
<accession>A0A1M4W836</accession>
<evidence type="ECO:0000256" key="3">
    <source>
        <dbReference type="ARBA" id="ARBA00022448"/>
    </source>
</evidence>
<keyword evidence="13 14" id="KW-0998">Cell outer membrane</keyword>
<dbReference type="AlphaFoldDB" id="A0A1M4W836"/>
<dbReference type="EMBL" id="FQUQ01000001">
    <property type="protein sequence ID" value="SHE77386.1"/>
    <property type="molecule type" value="Genomic_DNA"/>
</dbReference>
<evidence type="ECO:0000256" key="11">
    <source>
        <dbReference type="ARBA" id="ARBA00023136"/>
    </source>
</evidence>
<keyword evidence="6 14" id="KW-0812">Transmembrane</keyword>
<reference evidence="20" key="1">
    <citation type="submission" date="2016-11" db="EMBL/GenBank/DDBJ databases">
        <authorList>
            <person name="Varghese N."/>
            <person name="Submissions S."/>
        </authorList>
    </citation>
    <scope>NUCLEOTIDE SEQUENCE [LARGE SCALE GENOMIC DNA]</scope>
    <source>
        <strain evidence="20">DSM 16990</strain>
    </source>
</reference>
<dbReference type="GO" id="GO:0038023">
    <property type="term" value="F:signaling receptor activity"/>
    <property type="evidence" value="ECO:0007669"/>
    <property type="project" value="InterPro"/>
</dbReference>
<dbReference type="SUPFAM" id="SSF56935">
    <property type="entry name" value="Porins"/>
    <property type="match status" value="1"/>
</dbReference>
<evidence type="ECO:0000256" key="5">
    <source>
        <dbReference type="ARBA" id="ARBA00022496"/>
    </source>
</evidence>
<organism evidence="19 20">
    <name type="scientific">Pedobacter caeni</name>
    <dbReference type="NCBI Taxonomy" id="288992"/>
    <lineage>
        <taxon>Bacteria</taxon>
        <taxon>Pseudomonadati</taxon>
        <taxon>Bacteroidota</taxon>
        <taxon>Sphingobacteriia</taxon>
        <taxon>Sphingobacteriales</taxon>
        <taxon>Sphingobacteriaceae</taxon>
        <taxon>Pedobacter</taxon>
    </lineage>
</organism>
<dbReference type="InterPro" id="IPR008969">
    <property type="entry name" value="CarboxyPept-like_regulatory"/>
</dbReference>
<dbReference type="RefSeq" id="WP_073228547.1">
    <property type="nucleotide sequence ID" value="NZ_FQUQ01000001.1"/>
</dbReference>
<evidence type="ECO:0000256" key="1">
    <source>
        <dbReference type="ARBA" id="ARBA00004571"/>
    </source>
</evidence>
<keyword evidence="9" id="KW-0406">Ion transport</keyword>
<evidence type="ECO:0000256" key="15">
    <source>
        <dbReference type="RuleBase" id="RU003357"/>
    </source>
</evidence>
<evidence type="ECO:0000256" key="6">
    <source>
        <dbReference type="ARBA" id="ARBA00022692"/>
    </source>
</evidence>
<evidence type="ECO:0000256" key="10">
    <source>
        <dbReference type="ARBA" id="ARBA00023077"/>
    </source>
</evidence>
<keyword evidence="11 14" id="KW-0472">Membrane</keyword>
<evidence type="ECO:0000256" key="9">
    <source>
        <dbReference type="ARBA" id="ARBA00023065"/>
    </source>
</evidence>
<dbReference type="Pfam" id="PF07715">
    <property type="entry name" value="Plug"/>
    <property type="match status" value="1"/>
</dbReference>
<dbReference type="CDD" id="cd01347">
    <property type="entry name" value="ligand_gated_channel"/>
    <property type="match status" value="1"/>
</dbReference>
<evidence type="ECO:0000256" key="8">
    <source>
        <dbReference type="ARBA" id="ARBA00023004"/>
    </source>
</evidence>
<dbReference type="PANTHER" id="PTHR32552">
    <property type="entry name" value="FERRICHROME IRON RECEPTOR-RELATED"/>
    <property type="match status" value="1"/>
</dbReference>
<dbReference type="InterPro" id="IPR036942">
    <property type="entry name" value="Beta-barrel_TonB_sf"/>
</dbReference>
<dbReference type="InterPro" id="IPR000531">
    <property type="entry name" value="Beta-barrel_TonB"/>
</dbReference>
<feature type="domain" description="TonB-dependent receptor-like beta-barrel" evidence="17">
    <location>
        <begin position="353"/>
        <end position="766"/>
    </location>
</feature>
<evidence type="ECO:0000256" key="7">
    <source>
        <dbReference type="ARBA" id="ARBA00022729"/>
    </source>
</evidence>
<keyword evidence="4 14" id="KW-1134">Transmembrane beta strand</keyword>
<evidence type="ECO:0000256" key="14">
    <source>
        <dbReference type="PROSITE-ProRule" id="PRU01360"/>
    </source>
</evidence>
<dbReference type="InterPro" id="IPR039426">
    <property type="entry name" value="TonB-dep_rcpt-like"/>
</dbReference>
<evidence type="ECO:0000256" key="2">
    <source>
        <dbReference type="ARBA" id="ARBA00009810"/>
    </source>
</evidence>
<protein>
    <submittedName>
        <fullName evidence="19">Iron complex outermembrane recepter protein</fullName>
    </submittedName>
</protein>
<dbReference type="Gene3D" id="2.170.130.10">
    <property type="entry name" value="TonB-dependent receptor, plug domain"/>
    <property type="match status" value="1"/>
</dbReference>
<keyword evidence="20" id="KW-1185">Reference proteome</keyword>
<dbReference type="STRING" id="288992.SAMN04488522_1011172"/>
<dbReference type="InterPro" id="IPR010105">
    <property type="entry name" value="TonB_sidphr_rcpt"/>
</dbReference>
<dbReference type="SUPFAM" id="SSF49464">
    <property type="entry name" value="Carboxypeptidase regulatory domain-like"/>
    <property type="match status" value="1"/>
</dbReference>
<evidence type="ECO:0000256" key="16">
    <source>
        <dbReference type="SAM" id="SignalP"/>
    </source>
</evidence>
<keyword evidence="12" id="KW-0675">Receptor</keyword>
<proteinExistence type="inferred from homology"/>
<dbReference type="Gene3D" id="2.40.170.20">
    <property type="entry name" value="TonB-dependent receptor, beta-barrel domain"/>
    <property type="match status" value="1"/>
</dbReference>
<dbReference type="PROSITE" id="PS52016">
    <property type="entry name" value="TONB_DEPENDENT_REC_3"/>
    <property type="match status" value="1"/>
</dbReference>
<dbReference type="NCBIfam" id="TIGR01783">
    <property type="entry name" value="TonB-siderophor"/>
    <property type="match status" value="1"/>
</dbReference>
<keyword evidence="10 15" id="KW-0798">TonB box</keyword>
<sequence>MKQCYLILLLLFPAFLSAQTTDSLKKTQSFLSGRVTDLSGKPVDRATITLPDTKHKTLTDREGEFKLSGISAGTYHILIKALGYNELQEIISIKNNEENRVTFTLEVKSEKLTEVAITGQKRKTASITKSELALIDIPISIQVIDRKLIEQRQIISIEDAIKNVSGLTQNNSYNGAYSMFNGRGFDLNASANFRRNGIFTYNNSQLFTDNIESIEILKGPASIQFGDIAPGAVMNFVTKKPLDTTFQKFELKVDDYGMIRPTIDINGKLTKNNKLLYRLNTSYESGKDFVDHVNSKNYLIAPTIAWKITDQLNWNIELVARNDQRTMSPGLVSKNGDFEELKKMSVRTFLGEPNTQARYNEASVYATLSYKLNKDWHFQNTFYYSKVNSSYESIYFTDNKVLDNGDLNRKNEFWRTFEKSIGTSNDLIGKIKVLNMTHNVVLGFDNFYSDNAYYNAEYKDLKPFNIYNPRYGENELPLTPGFEGDKDKEKSFIKRYGFYLQDQIKIWKDKLQFLLGIRFNATTRGQKYTAAVPAPDGYRNDKQTPFTPRFGLLFKPYPNLSFYASYAKSYEQNGWETTSRIMLKPTLGEQLDFGVKSNFLNDRLGISLSVFKINKSDVMGYVMGLAGKPDFPHLFYNEEFKWALYDGAKHRSKGIELDINGKITGELSVNIAASYIEAKVVADPAYKTGNLLSGAPKVISNLWADYQLDKILLKGLDIGLGLSYRGQFYSNTLNLPNQKVSSYLSMDLAVGYKYKNVFTRLNVSNLTNNIGYLATDGVYRPFWPRRSIFSIGYKI</sequence>
<dbReference type="PANTHER" id="PTHR32552:SF68">
    <property type="entry name" value="FERRICHROME OUTER MEMBRANE TRANSPORTER_PHAGE RECEPTOR"/>
    <property type="match status" value="1"/>
</dbReference>
<feature type="signal peptide" evidence="16">
    <location>
        <begin position="1"/>
        <end position="18"/>
    </location>
</feature>
<dbReference type="GO" id="GO:0015344">
    <property type="term" value="F:siderophore uptake transmembrane transporter activity"/>
    <property type="evidence" value="ECO:0007669"/>
    <property type="project" value="TreeGrafter"/>
</dbReference>
<evidence type="ECO:0000259" key="17">
    <source>
        <dbReference type="Pfam" id="PF00593"/>
    </source>
</evidence>
<keyword evidence="3 14" id="KW-0813">Transport</keyword>
<feature type="chain" id="PRO_5013177619" evidence="16">
    <location>
        <begin position="19"/>
        <end position="795"/>
    </location>
</feature>
<evidence type="ECO:0000259" key="18">
    <source>
        <dbReference type="Pfam" id="PF07715"/>
    </source>
</evidence>
<keyword evidence="8" id="KW-0408">Iron</keyword>
<dbReference type="GO" id="GO:0015891">
    <property type="term" value="P:siderophore transport"/>
    <property type="evidence" value="ECO:0007669"/>
    <property type="project" value="InterPro"/>
</dbReference>
<evidence type="ECO:0000313" key="19">
    <source>
        <dbReference type="EMBL" id="SHE77386.1"/>
    </source>
</evidence>
<comment type="subcellular location">
    <subcellularLocation>
        <location evidence="1 14">Cell outer membrane</location>
        <topology evidence="1 14">Multi-pass membrane protein</topology>
    </subcellularLocation>
</comment>
<keyword evidence="5" id="KW-0410">Iron transport</keyword>
<evidence type="ECO:0000256" key="4">
    <source>
        <dbReference type="ARBA" id="ARBA00022452"/>
    </source>
</evidence>
<name>A0A1M4W836_9SPHI</name>
<evidence type="ECO:0000256" key="13">
    <source>
        <dbReference type="ARBA" id="ARBA00023237"/>
    </source>
</evidence>
<dbReference type="Pfam" id="PF00593">
    <property type="entry name" value="TonB_dep_Rec_b-barrel"/>
    <property type="match status" value="1"/>
</dbReference>
<dbReference type="GO" id="GO:0009279">
    <property type="term" value="C:cell outer membrane"/>
    <property type="evidence" value="ECO:0007669"/>
    <property type="project" value="UniProtKB-SubCell"/>
</dbReference>
<evidence type="ECO:0000313" key="20">
    <source>
        <dbReference type="Proteomes" id="UP000184287"/>
    </source>
</evidence>
<dbReference type="Proteomes" id="UP000184287">
    <property type="component" value="Unassembled WGS sequence"/>
</dbReference>
<evidence type="ECO:0000256" key="12">
    <source>
        <dbReference type="ARBA" id="ARBA00023170"/>
    </source>
</evidence>
<feature type="domain" description="TonB-dependent receptor plug" evidence="18">
    <location>
        <begin position="135"/>
        <end position="233"/>
    </location>
</feature>
<keyword evidence="7 16" id="KW-0732">Signal</keyword>
<gene>
    <name evidence="19" type="ORF">SAMN04488522_1011172</name>
</gene>
<dbReference type="OrthoDB" id="9775095at2"/>